<dbReference type="AlphaFoldDB" id="A0A1S1QF99"/>
<dbReference type="GO" id="GO:0070967">
    <property type="term" value="F:coenzyme F420 binding"/>
    <property type="evidence" value="ECO:0007669"/>
    <property type="project" value="TreeGrafter"/>
</dbReference>
<dbReference type="PANTHER" id="PTHR39428:SF1">
    <property type="entry name" value="F420H(2)-DEPENDENT QUINONE REDUCTASE RV1261C"/>
    <property type="match status" value="1"/>
</dbReference>
<dbReference type="InterPro" id="IPR012349">
    <property type="entry name" value="Split_barrel_FMN-bd"/>
</dbReference>
<dbReference type="InterPro" id="IPR004378">
    <property type="entry name" value="F420H2_quin_Rdtase"/>
</dbReference>
<accession>A0A1S1QF99</accession>
<keyword evidence="3" id="KW-0175">Coiled coil</keyword>
<feature type="domain" description="Hemerythrin-like" evidence="4">
    <location>
        <begin position="155"/>
        <end position="295"/>
    </location>
</feature>
<dbReference type="CDD" id="cd12108">
    <property type="entry name" value="Hr-like"/>
    <property type="match status" value="1"/>
</dbReference>
<dbReference type="EMBL" id="MBLM01000131">
    <property type="protein sequence ID" value="OHV33473.1"/>
    <property type="molecule type" value="Genomic_DNA"/>
</dbReference>
<dbReference type="Proteomes" id="UP000179627">
    <property type="component" value="Unassembled WGS sequence"/>
</dbReference>
<evidence type="ECO:0000256" key="2">
    <source>
        <dbReference type="ARBA" id="ARBA00049106"/>
    </source>
</evidence>
<dbReference type="GO" id="GO:0016491">
    <property type="term" value="F:oxidoreductase activity"/>
    <property type="evidence" value="ECO:0007669"/>
    <property type="project" value="InterPro"/>
</dbReference>
<keyword evidence="6" id="KW-1185">Reference proteome</keyword>
<evidence type="ECO:0000256" key="3">
    <source>
        <dbReference type="SAM" id="Coils"/>
    </source>
</evidence>
<dbReference type="GO" id="GO:0005886">
    <property type="term" value="C:plasma membrane"/>
    <property type="evidence" value="ECO:0007669"/>
    <property type="project" value="TreeGrafter"/>
</dbReference>
<protein>
    <submittedName>
        <fullName evidence="5">Hemerythrin</fullName>
    </submittedName>
</protein>
<dbReference type="Pfam" id="PF04075">
    <property type="entry name" value="F420H2_quin_red"/>
    <property type="match status" value="1"/>
</dbReference>
<comment type="similarity">
    <text evidence="1">Belongs to the F420H(2)-dependent quinone reductase family.</text>
</comment>
<feature type="coiled-coil region" evidence="3">
    <location>
        <begin position="271"/>
        <end position="298"/>
    </location>
</feature>
<proteinExistence type="inferred from homology"/>
<dbReference type="SUPFAM" id="SSF50475">
    <property type="entry name" value="FMN-binding split barrel"/>
    <property type="match status" value="1"/>
</dbReference>
<dbReference type="RefSeq" id="WP_071086994.1">
    <property type="nucleotide sequence ID" value="NZ_MBLM01000131.1"/>
</dbReference>
<comment type="catalytic activity">
    <reaction evidence="2">
        <text>oxidized coenzyme F420-(gamma-L-Glu)(n) + a quinol + H(+) = reduced coenzyme F420-(gamma-L-Glu)(n) + a quinone</text>
        <dbReference type="Rhea" id="RHEA:39663"/>
        <dbReference type="Rhea" id="RHEA-COMP:12939"/>
        <dbReference type="Rhea" id="RHEA-COMP:14378"/>
        <dbReference type="ChEBI" id="CHEBI:15378"/>
        <dbReference type="ChEBI" id="CHEBI:24646"/>
        <dbReference type="ChEBI" id="CHEBI:132124"/>
        <dbReference type="ChEBI" id="CHEBI:133980"/>
        <dbReference type="ChEBI" id="CHEBI:139511"/>
    </reaction>
</comment>
<comment type="caution">
    <text evidence="5">The sequence shown here is derived from an EMBL/GenBank/DDBJ whole genome shotgun (WGS) entry which is preliminary data.</text>
</comment>
<dbReference type="Gene3D" id="2.30.110.10">
    <property type="entry name" value="Electron Transport, Fmn-binding Protein, Chain A"/>
    <property type="match status" value="1"/>
</dbReference>
<gene>
    <name evidence="5" type="ORF">CC117_22660</name>
</gene>
<evidence type="ECO:0000313" key="5">
    <source>
        <dbReference type="EMBL" id="OHV33473.1"/>
    </source>
</evidence>
<dbReference type="OrthoDB" id="8225825at2"/>
<evidence type="ECO:0000313" key="6">
    <source>
        <dbReference type="Proteomes" id="UP000179627"/>
    </source>
</evidence>
<dbReference type="NCBIfam" id="TIGR00026">
    <property type="entry name" value="hi_GC_TIGR00026"/>
    <property type="match status" value="1"/>
</dbReference>
<name>A0A1S1QF99_9ACTN</name>
<dbReference type="PANTHER" id="PTHR39428">
    <property type="entry name" value="F420H(2)-DEPENDENT QUINONE REDUCTASE RV1261C"/>
    <property type="match status" value="1"/>
</dbReference>
<evidence type="ECO:0000259" key="4">
    <source>
        <dbReference type="Pfam" id="PF01814"/>
    </source>
</evidence>
<reference evidence="6" key="1">
    <citation type="submission" date="2016-07" db="EMBL/GenBank/DDBJ databases">
        <title>Sequence Frankia sp. strain CcI1.17.</title>
        <authorList>
            <person name="Ghodhbane-Gtari F."/>
            <person name="Swanson E."/>
            <person name="Gueddou A."/>
            <person name="Morris K."/>
            <person name="Hezbri K."/>
            <person name="Ktari A."/>
            <person name="Nouioui I."/>
            <person name="Abebe-Akele F."/>
            <person name="Simpson S."/>
            <person name="Thomas K."/>
            <person name="Gtari M."/>
            <person name="Tisa L.S."/>
            <person name="Hurst S."/>
        </authorList>
    </citation>
    <scope>NUCLEOTIDE SEQUENCE [LARGE SCALE GENOMIC DNA]</scope>
    <source>
        <strain evidence="6">Cc1.17</strain>
    </source>
</reference>
<dbReference type="InterPro" id="IPR012312">
    <property type="entry name" value="Hemerythrin-like"/>
</dbReference>
<organism evidence="5 6">
    <name type="scientific">Parafrankia colletiae</name>
    <dbReference type="NCBI Taxonomy" id="573497"/>
    <lineage>
        <taxon>Bacteria</taxon>
        <taxon>Bacillati</taxon>
        <taxon>Actinomycetota</taxon>
        <taxon>Actinomycetes</taxon>
        <taxon>Frankiales</taxon>
        <taxon>Frankiaceae</taxon>
        <taxon>Parafrankia</taxon>
    </lineage>
</organism>
<evidence type="ECO:0000256" key="1">
    <source>
        <dbReference type="ARBA" id="ARBA00008710"/>
    </source>
</evidence>
<dbReference type="Gene3D" id="1.20.120.520">
    <property type="entry name" value="nmb1532 protein domain like"/>
    <property type="match status" value="1"/>
</dbReference>
<sequence length="306" mass="34132">MSDENQFEEFLKFQRGIIDEFRANAGKVGGMFEGSTLCLLTTTGARTGRPRTQPLGLMQIDGQDLVVASAAGAPTHPAWYHNIRKNAIVTVDTGDRTYRAIASIPPREERDRLFSEIAAQQPGYGEYQTKTDRVIPVVALHPIDLDPDRVKHLGDELVELHDWLRGELADLRARIDDVVEGSANDVTPQAEGGHLLAELRSHCLDFCHALNVHHTGEDVGAFPVLRERFPALQPVLEKFTEEHKAVAELQNRIKEVVEDFTPDRDDPVRLRAEMADLADRLEAHFDEEERQLVTALNAMGPAPVRG</sequence>
<dbReference type="Pfam" id="PF01814">
    <property type="entry name" value="Hemerythrin"/>
    <property type="match status" value="1"/>
</dbReference>